<dbReference type="KEGG" id="saga:M5M_09275"/>
<accession>K4KLE1</accession>
<keyword evidence="3" id="KW-1185">Reference proteome</keyword>
<reference evidence="2 3" key="1">
    <citation type="journal article" date="2013" name="Genome Announc.">
        <title>Complete genome sequence of Simiduia agarivorans SA1(T), a marine bacterium able to degrade a variety of polysaccharides.</title>
        <authorList>
            <person name="Lin S.Y."/>
            <person name="Shieh W.Y."/>
            <person name="Chen J.S."/>
            <person name="Tang S.L."/>
        </authorList>
    </citation>
    <scope>NUCLEOTIDE SEQUENCE [LARGE SCALE GENOMIC DNA]</scope>
    <source>
        <strain evidence="3">DSM 21679 / JCM 13881 / BCRC 17597 / SA1</strain>
    </source>
</reference>
<dbReference type="HOGENOM" id="CLU_045686_0_2_6"/>
<dbReference type="Pfam" id="PF02405">
    <property type="entry name" value="MlaE"/>
    <property type="match status" value="1"/>
</dbReference>
<evidence type="ECO:0008006" key="4">
    <source>
        <dbReference type="Google" id="ProtNLM"/>
    </source>
</evidence>
<dbReference type="PANTHER" id="PTHR30188">
    <property type="entry name" value="ABC TRANSPORTER PERMEASE PROTEIN-RELATED"/>
    <property type="match status" value="1"/>
</dbReference>
<name>K4KLE1_SIMAS</name>
<dbReference type="STRING" id="1117647.M5M_09275"/>
<keyword evidence="1" id="KW-0472">Membrane</keyword>
<dbReference type="InterPro" id="IPR030802">
    <property type="entry name" value="Permease_MalE"/>
</dbReference>
<dbReference type="RefSeq" id="WP_015047204.1">
    <property type="nucleotide sequence ID" value="NC_018868.3"/>
</dbReference>
<proteinExistence type="predicted"/>
<dbReference type="Proteomes" id="UP000000466">
    <property type="component" value="Chromosome"/>
</dbReference>
<dbReference type="eggNOG" id="COG0767">
    <property type="taxonomic scope" value="Bacteria"/>
</dbReference>
<evidence type="ECO:0000313" key="3">
    <source>
        <dbReference type="Proteomes" id="UP000000466"/>
    </source>
</evidence>
<keyword evidence="1" id="KW-1133">Transmembrane helix</keyword>
<gene>
    <name evidence="2" type="ordered locus">M5M_09275</name>
</gene>
<organism evidence="2 3">
    <name type="scientific">Simiduia agarivorans (strain DSM 21679 / JCM 13881 / BCRC 17597 / SA1)</name>
    <dbReference type="NCBI Taxonomy" id="1117647"/>
    <lineage>
        <taxon>Bacteria</taxon>
        <taxon>Pseudomonadati</taxon>
        <taxon>Pseudomonadota</taxon>
        <taxon>Gammaproteobacteria</taxon>
        <taxon>Cellvibrionales</taxon>
        <taxon>Cellvibrionaceae</taxon>
        <taxon>Simiduia</taxon>
    </lineage>
</organism>
<feature type="transmembrane region" description="Helical" evidence="1">
    <location>
        <begin position="165"/>
        <end position="184"/>
    </location>
</feature>
<feature type="transmembrane region" description="Helical" evidence="1">
    <location>
        <begin position="307"/>
        <end position="326"/>
    </location>
</feature>
<dbReference type="GO" id="GO:0043190">
    <property type="term" value="C:ATP-binding cassette (ABC) transporter complex"/>
    <property type="evidence" value="ECO:0007669"/>
    <property type="project" value="InterPro"/>
</dbReference>
<dbReference type="AlphaFoldDB" id="K4KLE1"/>
<keyword evidence="1" id="KW-0812">Transmembrane</keyword>
<feature type="transmembrane region" description="Helical" evidence="1">
    <location>
        <begin position="196"/>
        <end position="219"/>
    </location>
</feature>
<dbReference type="EMBL" id="CP003746">
    <property type="protein sequence ID" value="AFU99040.1"/>
    <property type="molecule type" value="Genomic_DNA"/>
</dbReference>
<feature type="transmembrane region" description="Helical" evidence="1">
    <location>
        <begin position="258"/>
        <end position="287"/>
    </location>
</feature>
<sequence length="370" mass="39771">MVQGEFQFTLNDRAGELQINGDWLRGSAPLGSQLLSQLPENLTSLSLSAEHLGRWDTALPAALYPLARHCQTQGIPLTTDQLPASLQQLLALATGVKVADADQTEARHSLRQRWIEATIRAGHRIQDQMIFIGDLTLAFGRWLGGRTKTRRRDIAFFIRQSGPEGLAIISLIALLVGMILAYLGSIQLRQWGAQVYVANLVALGMVREMGALMTAVIMAGRTGAAYAAQLGTMQVNEEIDALKVMGVSSMEFLVLPRVLALVFVMPLLCIYADIIGIIGGSIVAAGMDVGLLQYLQQTQGAVDWLDIFTGIIKSLVFGLLIALAGCQAGINCGRNSTAVGRATTEAVVRAIVYLVVADAGINIIYDKLGI</sequence>
<evidence type="ECO:0000313" key="2">
    <source>
        <dbReference type="EMBL" id="AFU99040.1"/>
    </source>
</evidence>
<dbReference type="PANTHER" id="PTHR30188:SF3">
    <property type="entry name" value="ABC TRANSPORTER PERMEASE"/>
    <property type="match status" value="1"/>
</dbReference>
<feature type="transmembrane region" description="Helical" evidence="1">
    <location>
        <begin position="346"/>
        <end position="365"/>
    </location>
</feature>
<dbReference type="OrthoDB" id="9810518at2"/>
<dbReference type="GO" id="GO:0005548">
    <property type="term" value="F:phospholipid transporter activity"/>
    <property type="evidence" value="ECO:0007669"/>
    <property type="project" value="TreeGrafter"/>
</dbReference>
<protein>
    <recommendedName>
        <fullName evidence="4">Intermembrane phospholipid transport system permease protein MlaE</fullName>
    </recommendedName>
</protein>
<evidence type="ECO:0000256" key="1">
    <source>
        <dbReference type="SAM" id="Phobius"/>
    </source>
</evidence>